<reference evidence="1 2" key="1">
    <citation type="journal article" date="2015" name="J. Virol.">
        <title>Salmon gill poxvirus, the deepest representative of the Chordopoxvirinae.</title>
        <authorList>
            <person name="Gjessing M.C."/>
            <person name="Yutin N."/>
            <person name="Tengs T."/>
            <person name="Senkevich T."/>
            <person name="Koonin E.V."/>
            <person name="Ronning H.P."/>
            <person name="Alarson M."/>
            <person name="Ylving S."/>
            <person name="Lie K.-I."/>
            <person name="Saure B."/>
            <person name="Tran L."/>
            <person name="Moss B."/>
            <person name="Dale O.B."/>
        </authorList>
    </citation>
    <scope>NUCLEOTIDE SEQUENCE [LARGE SCALE GENOMIC DNA]</scope>
    <source>
        <strain evidence="1">2012-04-F277-L3G</strain>
    </source>
</reference>
<sequence length="325" mass="38591">MEFSGIVLLDELVSVGNALEATKKKMPKTKYLNNRSTITVIPNDCHYTVKTWMMEHKVSRYLEFIGRVCTNIDYEEFWDSLNYLNFCESVYFSKHHKTHVSRKFTPIGESSDYFKNLQDLGMRKTAVETTRMSETCAYCLQRYIRRYKSSSERENIKTGKFLVWKNRHVDDPKVFWAEEEDKPTTLYKINLGEELSIIPVPYDFPTYHTFLRSYLPVMNTVTVDLDEIIELMINTRKEIWNMTKLLMLYYNKICLIFPGMIWIICPGKKGFRKLELGYLLSKTDGPHRFYYDRQYKMKKYTGEKEIVLGKRLSELNHSLIDYVTV</sequence>
<evidence type="ECO:0000313" key="1">
    <source>
        <dbReference type="EMBL" id="AKR04280.1"/>
    </source>
</evidence>
<dbReference type="Proteomes" id="UP000105007">
    <property type="component" value="Segment"/>
</dbReference>
<dbReference type="EMBL" id="KT159937">
    <property type="protein sequence ID" value="AKR04280.1"/>
    <property type="molecule type" value="Genomic_DNA"/>
</dbReference>
<dbReference type="KEGG" id="vg:25392323"/>
<dbReference type="RefSeq" id="YP_009162528.1">
    <property type="nucleotide sequence ID" value="NC_027707.1"/>
</dbReference>
<keyword evidence="2" id="KW-1185">Reference proteome</keyword>
<organism evidence="1 2">
    <name type="scientific">Salmon gill poxvirus</name>
    <dbReference type="NCBI Taxonomy" id="1680908"/>
    <lineage>
        <taxon>Viruses</taxon>
        <taxon>Varidnaviria</taxon>
        <taxon>Bamfordvirae</taxon>
        <taxon>Nucleocytoviricota</taxon>
        <taxon>Pokkesviricetes</taxon>
        <taxon>Chitovirales</taxon>
        <taxon>Poxviridae</taxon>
        <taxon>Chordopoxvirinae</taxon>
        <taxon>Salmonpoxvirus</taxon>
        <taxon>Salmonpoxvirus gillpox</taxon>
        <taxon>Salmon gillpox virus</taxon>
    </lineage>
</organism>
<protein>
    <submittedName>
        <fullName evidence="1">Uncharacterized protein</fullName>
    </submittedName>
</protein>
<dbReference type="GeneID" id="25392323"/>
<evidence type="ECO:0000313" key="2">
    <source>
        <dbReference type="Proteomes" id="UP000105007"/>
    </source>
</evidence>
<gene>
    <name evidence="1" type="ORF">SGPV156</name>
</gene>
<accession>A0A0H4Y197</accession>
<proteinExistence type="predicted"/>
<name>A0A0H4Y197_9POXV</name>